<sequence length="531" mass="59501">MWQCEVRDVLSQQELEIALEDKPSDMEDKEWQKINRQACSTLRLCLAKDQKYSVMRETFAKELWQKLEENYDYFTHTLINGKTEVKYDVVSTALMNNEYRKKDSSSNALTNKQNGASQDGSKASGKSKQVEFDVVPVKSDGDYTNEEETPVDVILVELEDDDTDKEETPAQEPPQEQADFIAASRSKRNIRKRQRFTDMVAYALPMVEESVPTTYKEDKRHLENADMLTKILTENAEGTGKALVRVAMPSEALASSGNGSSSVAKSAGVIDAFHIVSASIVAAICSSLAGFQVQIPIVEAATAGIHATVIGKDTVEEEAARQTCASTLGKPEAFLSFSTYIMLDVVGRIPAPQVDTSNICDRASSDLRRSVESDFERATNLAEDQAITRWATGRNRARFLVRLAAVQPEWRFWLCHLRRAEDQRRRPKESRSRVAEKRSVLIAGGPSQIANRRRDKNPGFCCIVVATAALPVTVEGGYCRRRNPMLLCHAVPKEKNPSAVFPLCPLSLFYQKQNKTKKNPFYVLFKKPLNW</sequence>
<accession>A0ACC2LGY6</accession>
<keyword evidence="2" id="KW-1185">Reference proteome</keyword>
<proteinExistence type="predicted"/>
<dbReference type="EMBL" id="CM056816">
    <property type="protein sequence ID" value="KAJ8632730.1"/>
    <property type="molecule type" value="Genomic_DNA"/>
</dbReference>
<gene>
    <name evidence="1" type="ORF">MRB53_026066</name>
</gene>
<dbReference type="Proteomes" id="UP001234297">
    <property type="component" value="Chromosome 8"/>
</dbReference>
<evidence type="ECO:0000313" key="2">
    <source>
        <dbReference type="Proteomes" id="UP001234297"/>
    </source>
</evidence>
<comment type="caution">
    <text evidence="1">The sequence shown here is derived from an EMBL/GenBank/DDBJ whole genome shotgun (WGS) entry which is preliminary data.</text>
</comment>
<organism evidence="1 2">
    <name type="scientific">Persea americana</name>
    <name type="common">Avocado</name>
    <dbReference type="NCBI Taxonomy" id="3435"/>
    <lineage>
        <taxon>Eukaryota</taxon>
        <taxon>Viridiplantae</taxon>
        <taxon>Streptophyta</taxon>
        <taxon>Embryophyta</taxon>
        <taxon>Tracheophyta</taxon>
        <taxon>Spermatophyta</taxon>
        <taxon>Magnoliopsida</taxon>
        <taxon>Magnoliidae</taxon>
        <taxon>Laurales</taxon>
        <taxon>Lauraceae</taxon>
        <taxon>Persea</taxon>
    </lineage>
</organism>
<protein>
    <submittedName>
        <fullName evidence="1">Uncharacterized protein</fullName>
    </submittedName>
</protein>
<evidence type="ECO:0000313" key="1">
    <source>
        <dbReference type="EMBL" id="KAJ8632730.1"/>
    </source>
</evidence>
<reference evidence="1 2" key="1">
    <citation type="journal article" date="2022" name="Hortic Res">
        <title>A haplotype resolved chromosomal level avocado genome allows analysis of novel avocado genes.</title>
        <authorList>
            <person name="Nath O."/>
            <person name="Fletcher S.J."/>
            <person name="Hayward A."/>
            <person name="Shaw L.M."/>
            <person name="Masouleh A.K."/>
            <person name="Furtado A."/>
            <person name="Henry R.J."/>
            <person name="Mitter N."/>
        </authorList>
    </citation>
    <scope>NUCLEOTIDE SEQUENCE [LARGE SCALE GENOMIC DNA]</scope>
    <source>
        <strain evidence="2">cv. Hass</strain>
    </source>
</reference>
<name>A0ACC2LGY6_PERAE</name>